<sequence>MKMNKEEGLKLLDRLHKEMIEDLSRMIEETKGNPKQRKIIEDFIEYAIKELNKAKQKSK</sequence>
<evidence type="ECO:0000313" key="1">
    <source>
        <dbReference type="EMBL" id="RHC81527.1"/>
    </source>
</evidence>
<name>A0A414BUT3_9BACT</name>
<dbReference type="Proteomes" id="UP000286260">
    <property type="component" value="Unassembled WGS sequence"/>
</dbReference>
<gene>
    <name evidence="1" type="ORF">DW828_15790</name>
</gene>
<reference evidence="1 2" key="1">
    <citation type="submission" date="2018-08" db="EMBL/GenBank/DDBJ databases">
        <title>A genome reference for cultivated species of the human gut microbiota.</title>
        <authorList>
            <person name="Zou Y."/>
            <person name="Xue W."/>
            <person name="Luo G."/>
        </authorList>
    </citation>
    <scope>NUCLEOTIDE SEQUENCE [LARGE SCALE GENOMIC DNA]</scope>
    <source>
        <strain evidence="1 2">AM34-17</strain>
    </source>
</reference>
<accession>A0A414BUT3</accession>
<comment type="caution">
    <text evidence="1">The sequence shown here is derived from an EMBL/GenBank/DDBJ whole genome shotgun (WGS) entry which is preliminary data.</text>
</comment>
<evidence type="ECO:0000313" key="2">
    <source>
        <dbReference type="Proteomes" id="UP000286260"/>
    </source>
</evidence>
<dbReference type="AlphaFoldDB" id="A0A414BUT3"/>
<protein>
    <submittedName>
        <fullName evidence="1">Uncharacterized protein</fullName>
    </submittedName>
</protein>
<organism evidence="1 2">
    <name type="scientific">Parabacteroides merdae</name>
    <dbReference type="NCBI Taxonomy" id="46503"/>
    <lineage>
        <taxon>Bacteria</taxon>
        <taxon>Pseudomonadati</taxon>
        <taxon>Bacteroidota</taxon>
        <taxon>Bacteroidia</taxon>
        <taxon>Bacteroidales</taxon>
        <taxon>Tannerellaceae</taxon>
        <taxon>Parabacteroides</taxon>
    </lineage>
</organism>
<proteinExistence type="predicted"/>
<dbReference type="EMBL" id="QSII01000024">
    <property type="protein sequence ID" value="RHC81527.1"/>
    <property type="molecule type" value="Genomic_DNA"/>
</dbReference>